<evidence type="ECO:0000313" key="2">
    <source>
        <dbReference type="Proteomes" id="UP000554235"/>
    </source>
</evidence>
<comment type="caution">
    <text evidence="1">The sequence shown here is derived from an EMBL/GenBank/DDBJ whole genome shotgun (WGS) entry which is preliminary data.</text>
</comment>
<dbReference type="Pfam" id="PF14022">
    <property type="entry name" value="DUF4238"/>
    <property type="match status" value="1"/>
</dbReference>
<name>A0A8H4P5L0_9HYPO</name>
<reference evidence="1 2" key="1">
    <citation type="submission" date="2020-01" db="EMBL/GenBank/DDBJ databases">
        <title>Identification and distribution of gene clusters putatively required for synthesis of sphingolipid metabolism inhibitors in phylogenetically diverse species of the filamentous fungus Fusarium.</title>
        <authorList>
            <person name="Kim H.-S."/>
            <person name="Busman M."/>
            <person name="Brown D.W."/>
            <person name="Divon H."/>
            <person name="Uhlig S."/>
            <person name="Proctor R.H."/>
        </authorList>
    </citation>
    <scope>NUCLEOTIDE SEQUENCE [LARGE SCALE GENOMIC DNA]</scope>
    <source>
        <strain evidence="1 2">NRRL 20459</strain>
    </source>
</reference>
<dbReference type="EMBL" id="JAADYS010002041">
    <property type="protein sequence ID" value="KAF4460005.1"/>
    <property type="molecule type" value="Genomic_DNA"/>
</dbReference>
<evidence type="ECO:0000313" key="1">
    <source>
        <dbReference type="EMBL" id="KAF4460005.1"/>
    </source>
</evidence>
<proteinExistence type="predicted"/>
<keyword evidence="2" id="KW-1185">Reference proteome</keyword>
<evidence type="ECO:0008006" key="3">
    <source>
        <dbReference type="Google" id="ProtNLM"/>
    </source>
</evidence>
<organism evidence="1 2">
    <name type="scientific">Fusarium albosuccineum</name>
    <dbReference type="NCBI Taxonomy" id="1237068"/>
    <lineage>
        <taxon>Eukaryota</taxon>
        <taxon>Fungi</taxon>
        <taxon>Dikarya</taxon>
        <taxon>Ascomycota</taxon>
        <taxon>Pezizomycotina</taxon>
        <taxon>Sordariomycetes</taxon>
        <taxon>Hypocreomycetidae</taxon>
        <taxon>Hypocreales</taxon>
        <taxon>Nectriaceae</taxon>
        <taxon>Fusarium</taxon>
        <taxon>Fusarium decemcellulare species complex</taxon>
    </lineage>
</organism>
<dbReference type="InterPro" id="IPR025332">
    <property type="entry name" value="DUF4238"/>
</dbReference>
<accession>A0A8H4P5L0</accession>
<dbReference type="AlphaFoldDB" id="A0A8H4P5L0"/>
<sequence>MSSNKEYQHFIPQFLLRNYSHPFVCPKATGPSKKCKKHKHEKKKHPGDPVVNTLCLTSEPYKLEETPTARVFGQLDMYEDMENSPKKQHRRIEEMFGRMEAEASAIFRKITKAYGNGDQGLWLTRVERNVLRKFLFLLKYRGSNFHRRFYHGDLESYWCDDKDLLRDYMEDKGFERPIDVWFHNLETIMTLEMDAGKQWTKELPKKMFTSDAMWFIMHVEMMYMAICRPANPGEEFILTDNCYNVFEGPNTFVQDSDTGKISGSAHAGFHEFAPISPDLMLVLRSFVLPVPGEDKNPELKEFRTNMRKMAIDDVFGPWCKSMLHDLPVQKALNSYSEMVDGQPMLKPGRDTIFRKDDRFCFKFFPLETRHVRMINGIFLENSYINSRVAFRTRETFLGTMDWWLTEPCVTGKIITGDDAPARLSHVKKLAAFMESTGWDKEPVWIETPTPLMSDVEGSRLKYLEHRRFMEKLIQSPPEHVKTAFSEKMSTYKKLGGTWENFFYDMHQSGLMLKLRIKIDSWSQGVDEFIRQRNRFLLMELYMELPSCRFWLYLKSVRAMKFTHEGGDLSTASKGSFSDGPEDEVAEFYDLMPEYEVNQLMYDVFMKDTHTPKGRGRSNFDSQRLALGF</sequence>
<dbReference type="Proteomes" id="UP000554235">
    <property type="component" value="Unassembled WGS sequence"/>
</dbReference>
<gene>
    <name evidence="1" type="ORF">FALBO_13223</name>
</gene>
<dbReference type="OrthoDB" id="5340163at2759"/>
<protein>
    <recommendedName>
        <fullName evidence="3">DUF4238 domain-containing protein</fullName>
    </recommendedName>
</protein>